<comment type="caution">
    <text evidence="2">The sequence shown here is derived from an EMBL/GenBank/DDBJ whole genome shotgun (WGS) entry which is preliminary data.</text>
</comment>
<organism evidence="2 3">
    <name type="scientific">Dyadobacter jiangsuensis</name>
    <dbReference type="NCBI Taxonomy" id="1591085"/>
    <lineage>
        <taxon>Bacteria</taxon>
        <taxon>Pseudomonadati</taxon>
        <taxon>Bacteroidota</taxon>
        <taxon>Cytophagia</taxon>
        <taxon>Cytophagales</taxon>
        <taxon>Spirosomataceae</taxon>
        <taxon>Dyadobacter</taxon>
    </lineage>
</organism>
<dbReference type="AlphaFoldDB" id="A0A2P8G0A3"/>
<feature type="transmembrane region" description="Helical" evidence="1">
    <location>
        <begin position="40"/>
        <end position="59"/>
    </location>
</feature>
<accession>A0A2P8G0A3</accession>
<evidence type="ECO:0000256" key="1">
    <source>
        <dbReference type="SAM" id="Phobius"/>
    </source>
</evidence>
<reference evidence="2 3" key="1">
    <citation type="submission" date="2018-03" db="EMBL/GenBank/DDBJ databases">
        <title>Genomic Encyclopedia of Archaeal and Bacterial Type Strains, Phase II (KMG-II): from individual species to whole genera.</title>
        <authorList>
            <person name="Goeker M."/>
        </authorList>
    </citation>
    <scope>NUCLEOTIDE SEQUENCE [LARGE SCALE GENOMIC DNA]</scope>
    <source>
        <strain evidence="2 3">DSM 29057</strain>
    </source>
</reference>
<dbReference type="EMBL" id="PYAS01000008">
    <property type="protein sequence ID" value="PSL27397.1"/>
    <property type="molecule type" value="Genomic_DNA"/>
</dbReference>
<evidence type="ECO:0000313" key="2">
    <source>
        <dbReference type="EMBL" id="PSL27397.1"/>
    </source>
</evidence>
<proteinExistence type="predicted"/>
<feature type="transmembrane region" description="Helical" evidence="1">
    <location>
        <begin position="71"/>
        <end position="90"/>
    </location>
</feature>
<protein>
    <recommendedName>
        <fullName evidence="4">SPW repeat-containing protein</fullName>
    </recommendedName>
</protein>
<dbReference type="Proteomes" id="UP000241964">
    <property type="component" value="Unassembled WGS sequence"/>
</dbReference>
<keyword evidence="1" id="KW-0812">Transmembrane</keyword>
<keyword evidence="1" id="KW-1133">Transmembrane helix</keyword>
<keyword evidence="3" id="KW-1185">Reference proteome</keyword>
<keyword evidence="1" id="KW-0472">Membrane</keyword>
<evidence type="ECO:0008006" key="4">
    <source>
        <dbReference type="Google" id="ProtNLM"/>
    </source>
</evidence>
<name>A0A2P8G0A3_9BACT</name>
<dbReference type="OrthoDB" id="677259at2"/>
<gene>
    <name evidence="2" type="ORF">CLV60_108254</name>
</gene>
<dbReference type="RefSeq" id="WP_106596794.1">
    <property type="nucleotide sequence ID" value="NZ_PYAS01000008.1"/>
</dbReference>
<evidence type="ECO:0000313" key="3">
    <source>
        <dbReference type="Proteomes" id="UP000241964"/>
    </source>
</evidence>
<sequence length="127" mass="13406">MKMLKNVMLINAISSGATGLGLAVFPKAVAGLFETTATMPFIEVGIFLLAFAALVFSVSRGNPMNVRAVRLVIVLDTLWVVGSAAIVLFQVFPISALGYVFIGAVAVWVAAMAYLQSAGLRQISVSR</sequence>
<feature type="transmembrane region" description="Helical" evidence="1">
    <location>
        <begin position="96"/>
        <end position="115"/>
    </location>
</feature>